<dbReference type="EMBL" id="QPKB01000002">
    <property type="protein sequence ID" value="RWR75499.1"/>
    <property type="molecule type" value="Genomic_DNA"/>
</dbReference>
<accession>A0A443NAG2</accession>
<dbReference type="AlphaFoldDB" id="A0A443NAG2"/>
<dbReference type="OrthoDB" id="1696465at2759"/>
<protein>
    <submittedName>
        <fullName evidence="1">Uncharacterized protein</fullName>
    </submittedName>
</protein>
<evidence type="ECO:0000313" key="1">
    <source>
        <dbReference type="EMBL" id="RWR75499.1"/>
    </source>
</evidence>
<proteinExistence type="predicted"/>
<gene>
    <name evidence="1" type="ORF">CKAN_00388400</name>
</gene>
<evidence type="ECO:0000313" key="2">
    <source>
        <dbReference type="Proteomes" id="UP000283530"/>
    </source>
</evidence>
<sequence length="133" mass="14898">MHGAPQAIRRISTEEFRHKRKHPSVVIVGAAMASDGLLRCVFEGCIATYDMEIERRPYHRNCGCALHNTRGCTKASDCNTKISYPIRRAWSKSCLVMACSPSPSSSSPSSTSLRLERTHEVLCKKEESVLWET</sequence>
<name>A0A443NAG2_9MAGN</name>
<dbReference type="Proteomes" id="UP000283530">
    <property type="component" value="Unassembled WGS sequence"/>
</dbReference>
<dbReference type="PANTHER" id="PTHR35121">
    <property type="entry name" value="HOMEODOMAIN PROTEIN 8, PUTATIVE-RELATED"/>
    <property type="match status" value="1"/>
</dbReference>
<organism evidence="1 2">
    <name type="scientific">Cinnamomum micranthum f. kanehirae</name>
    <dbReference type="NCBI Taxonomy" id="337451"/>
    <lineage>
        <taxon>Eukaryota</taxon>
        <taxon>Viridiplantae</taxon>
        <taxon>Streptophyta</taxon>
        <taxon>Embryophyta</taxon>
        <taxon>Tracheophyta</taxon>
        <taxon>Spermatophyta</taxon>
        <taxon>Magnoliopsida</taxon>
        <taxon>Magnoliidae</taxon>
        <taxon>Laurales</taxon>
        <taxon>Lauraceae</taxon>
        <taxon>Cinnamomum</taxon>
    </lineage>
</organism>
<dbReference type="PANTHER" id="PTHR35121:SF2">
    <property type="entry name" value="SWIM-TYPE DOMAIN-CONTAINING PROTEIN"/>
    <property type="match status" value="1"/>
</dbReference>
<comment type="caution">
    <text evidence="1">The sequence shown here is derived from an EMBL/GenBank/DDBJ whole genome shotgun (WGS) entry which is preliminary data.</text>
</comment>
<reference evidence="1 2" key="1">
    <citation type="journal article" date="2019" name="Nat. Plants">
        <title>Stout camphor tree genome fills gaps in understanding of flowering plant genome evolution.</title>
        <authorList>
            <person name="Chaw S.M."/>
            <person name="Liu Y.C."/>
            <person name="Wu Y.W."/>
            <person name="Wang H.Y."/>
            <person name="Lin C.I."/>
            <person name="Wu C.S."/>
            <person name="Ke H.M."/>
            <person name="Chang L.Y."/>
            <person name="Hsu C.Y."/>
            <person name="Yang H.T."/>
            <person name="Sudianto E."/>
            <person name="Hsu M.H."/>
            <person name="Wu K.P."/>
            <person name="Wang L.N."/>
            <person name="Leebens-Mack J.H."/>
            <person name="Tsai I.J."/>
        </authorList>
    </citation>
    <scope>NUCLEOTIDE SEQUENCE [LARGE SCALE GENOMIC DNA]</scope>
    <source>
        <strain evidence="2">cv. Chaw 1501</strain>
        <tissue evidence="1">Young leaves</tissue>
    </source>
</reference>
<keyword evidence="2" id="KW-1185">Reference proteome</keyword>